<gene>
    <name evidence="4" type="ORF">C8P69_10577</name>
</gene>
<dbReference type="SMART" id="SM00422">
    <property type="entry name" value="HTH_MERR"/>
    <property type="match status" value="1"/>
</dbReference>
<accession>A0A2T4Z2B9</accession>
<dbReference type="EMBL" id="PZZL01000005">
    <property type="protein sequence ID" value="PTM54927.1"/>
    <property type="molecule type" value="Genomic_DNA"/>
</dbReference>
<dbReference type="GO" id="GO:0003677">
    <property type="term" value="F:DNA binding"/>
    <property type="evidence" value="ECO:0007669"/>
    <property type="project" value="UniProtKB-KW"/>
</dbReference>
<dbReference type="Gene3D" id="1.10.1660.10">
    <property type="match status" value="1"/>
</dbReference>
<reference evidence="4 5" key="1">
    <citation type="submission" date="2018-04" db="EMBL/GenBank/DDBJ databases">
        <title>Genomic Encyclopedia of Archaeal and Bacterial Type Strains, Phase II (KMG-II): from individual species to whole genera.</title>
        <authorList>
            <person name="Goeker M."/>
        </authorList>
    </citation>
    <scope>NUCLEOTIDE SEQUENCE [LARGE SCALE GENOMIC DNA]</scope>
    <source>
        <strain evidence="4 5">DSM 25521</strain>
    </source>
</reference>
<name>A0A2T4Z2B9_9HYPH</name>
<dbReference type="Pfam" id="PF13411">
    <property type="entry name" value="MerR_1"/>
    <property type="match status" value="1"/>
</dbReference>
<dbReference type="CDD" id="cd04776">
    <property type="entry name" value="HTH_GnyR"/>
    <property type="match status" value="1"/>
</dbReference>
<keyword evidence="2" id="KW-0175">Coiled coil</keyword>
<feature type="coiled-coil region" evidence="2">
    <location>
        <begin position="113"/>
        <end position="147"/>
    </location>
</feature>
<dbReference type="InterPro" id="IPR047057">
    <property type="entry name" value="MerR_fam"/>
</dbReference>
<feature type="domain" description="HTH merR-type" evidence="3">
    <location>
        <begin position="30"/>
        <end position="97"/>
    </location>
</feature>
<evidence type="ECO:0000259" key="3">
    <source>
        <dbReference type="PROSITE" id="PS50937"/>
    </source>
</evidence>
<dbReference type="InterPro" id="IPR000551">
    <property type="entry name" value="MerR-type_HTH_dom"/>
</dbReference>
<dbReference type="InterPro" id="IPR009061">
    <property type="entry name" value="DNA-bd_dom_put_sf"/>
</dbReference>
<evidence type="ECO:0000256" key="1">
    <source>
        <dbReference type="ARBA" id="ARBA00023125"/>
    </source>
</evidence>
<proteinExistence type="predicted"/>
<keyword evidence="5" id="KW-1185">Reference proteome</keyword>
<dbReference type="PANTHER" id="PTHR30204:SF58">
    <property type="entry name" value="HTH-TYPE TRANSCRIPTIONAL REGULATOR YFMP"/>
    <property type="match status" value="1"/>
</dbReference>
<dbReference type="PROSITE" id="PS50937">
    <property type="entry name" value="HTH_MERR_2"/>
    <property type="match status" value="1"/>
</dbReference>
<keyword evidence="1 4" id="KW-0238">DNA-binding</keyword>
<dbReference type="GO" id="GO:0003700">
    <property type="term" value="F:DNA-binding transcription factor activity"/>
    <property type="evidence" value="ECO:0007669"/>
    <property type="project" value="InterPro"/>
</dbReference>
<organism evidence="4 5">
    <name type="scientific">Phreatobacter oligotrophus</name>
    <dbReference type="NCBI Taxonomy" id="1122261"/>
    <lineage>
        <taxon>Bacteria</taxon>
        <taxon>Pseudomonadati</taxon>
        <taxon>Pseudomonadota</taxon>
        <taxon>Alphaproteobacteria</taxon>
        <taxon>Hyphomicrobiales</taxon>
        <taxon>Phreatobacteraceae</taxon>
        <taxon>Phreatobacter</taxon>
    </lineage>
</organism>
<dbReference type="AlphaFoldDB" id="A0A2T4Z2B9"/>
<protein>
    <submittedName>
        <fullName evidence="4">DNA-binding transcriptional MerR regulator</fullName>
    </submittedName>
</protein>
<sequence>MERKSFMTRNDDDVFWIEDDAEAAKSGPAVYTIGDLAREFDVTLRALRFYEDKGLLSPRREGLARLYSATDRVRLQLILKGKRLGFTLAEIAEMIEAHERNDAGPDQQLKLSREKCLEQIAHLEQQKREIEEAIIELKRTHDTLTQMIDRTR</sequence>
<evidence type="ECO:0000313" key="5">
    <source>
        <dbReference type="Proteomes" id="UP000241808"/>
    </source>
</evidence>
<evidence type="ECO:0000256" key="2">
    <source>
        <dbReference type="SAM" id="Coils"/>
    </source>
</evidence>
<dbReference type="Proteomes" id="UP000241808">
    <property type="component" value="Unassembled WGS sequence"/>
</dbReference>
<comment type="caution">
    <text evidence="4">The sequence shown here is derived from an EMBL/GenBank/DDBJ whole genome shotgun (WGS) entry which is preliminary data.</text>
</comment>
<dbReference type="SUPFAM" id="SSF46955">
    <property type="entry name" value="Putative DNA-binding domain"/>
    <property type="match status" value="1"/>
</dbReference>
<dbReference type="PANTHER" id="PTHR30204">
    <property type="entry name" value="REDOX-CYCLING DRUG-SENSING TRANSCRIPTIONAL ACTIVATOR SOXR"/>
    <property type="match status" value="1"/>
</dbReference>
<evidence type="ECO:0000313" key="4">
    <source>
        <dbReference type="EMBL" id="PTM54927.1"/>
    </source>
</evidence>